<protein>
    <submittedName>
        <fullName evidence="1">Uncharacterized protein</fullName>
    </submittedName>
</protein>
<accession>A0A2H3C571</accession>
<dbReference type="EMBL" id="KZ293416">
    <property type="protein sequence ID" value="PBK76454.1"/>
    <property type="molecule type" value="Genomic_DNA"/>
</dbReference>
<reference evidence="2" key="1">
    <citation type="journal article" date="2017" name="Nat. Ecol. Evol.">
        <title>Genome expansion and lineage-specific genetic innovations in the forest pathogenic fungi Armillaria.</title>
        <authorList>
            <person name="Sipos G."/>
            <person name="Prasanna A.N."/>
            <person name="Walter M.C."/>
            <person name="O'Connor E."/>
            <person name="Balint B."/>
            <person name="Krizsan K."/>
            <person name="Kiss B."/>
            <person name="Hess J."/>
            <person name="Varga T."/>
            <person name="Slot J."/>
            <person name="Riley R."/>
            <person name="Boka B."/>
            <person name="Rigling D."/>
            <person name="Barry K."/>
            <person name="Lee J."/>
            <person name="Mihaltcheva S."/>
            <person name="LaButti K."/>
            <person name="Lipzen A."/>
            <person name="Waldron R."/>
            <person name="Moloney N.M."/>
            <person name="Sperisen C."/>
            <person name="Kredics L."/>
            <person name="Vagvoelgyi C."/>
            <person name="Patrignani A."/>
            <person name="Fitzpatrick D."/>
            <person name="Nagy I."/>
            <person name="Doyle S."/>
            <person name="Anderson J.B."/>
            <person name="Grigoriev I.V."/>
            <person name="Gueldener U."/>
            <person name="Muensterkoetter M."/>
            <person name="Nagy L.G."/>
        </authorList>
    </citation>
    <scope>NUCLEOTIDE SEQUENCE [LARGE SCALE GENOMIC DNA]</scope>
    <source>
        <strain evidence="2">28-4</strain>
    </source>
</reference>
<dbReference type="Proteomes" id="UP000218334">
    <property type="component" value="Unassembled WGS sequence"/>
</dbReference>
<proteinExistence type="predicted"/>
<evidence type="ECO:0000313" key="1">
    <source>
        <dbReference type="EMBL" id="PBK76454.1"/>
    </source>
</evidence>
<evidence type="ECO:0000313" key="2">
    <source>
        <dbReference type="Proteomes" id="UP000218334"/>
    </source>
</evidence>
<keyword evidence="2" id="KW-1185">Reference proteome</keyword>
<organism evidence="1 2">
    <name type="scientific">Armillaria solidipes</name>
    <dbReference type="NCBI Taxonomy" id="1076256"/>
    <lineage>
        <taxon>Eukaryota</taxon>
        <taxon>Fungi</taxon>
        <taxon>Dikarya</taxon>
        <taxon>Basidiomycota</taxon>
        <taxon>Agaricomycotina</taxon>
        <taxon>Agaricomycetes</taxon>
        <taxon>Agaricomycetidae</taxon>
        <taxon>Agaricales</taxon>
        <taxon>Marasmiineae</taxon>
        <taxon>Physalacriaceae</taxon>
        <taxon>Armillaria</taxon>
    </lineage>
</organism>
<name>A0A2H3C571_9AGAR</name>
<gene>
    <name evidence="1" type="ORF">ARMSODRAFT_948262</name>
</gene>
<dbReference type="AlphaFoldDB" id="A0A2H3C571"/>
<sequence length="287" mass="34196">MLLPFFLVYPFIFLYSLWYKCVSGNWLDVTIAKIYFTGYFPRLSNPRIGLFKILGYEYRDDACHVSIAELDIIFWIFPQSLRFTSGSLATVEIHDFRVRVFSSSQTPVWLQKLRRNLVFTVLNCHTVRLDDILTEIVLNDESDETRLSGYSNQWHIHNVFNQRMYAFGRLDAQLRRNWLDDHGSLAFIARECRWIKLPTLQQSESRWQYLPYRIISLFPKICDPISTVDIYISRTDITFDHFRIRDVELFRQGAMTFKLNIEKLRQRGSLESFTWDAFMDTLVRTCM</sequence>